<keyword evidence="7" id="KW-1133">Transmembrane helix</keyword>
<keyword evidence="9 12" id="KW-0408">Iron</keyword>
<keyword evidence="5" id="KW-0812">Transmembrane</keyword>
<dbReference type="PROSITE" id="PS00086">
    <property type="entry name" value="CYTOCHROME_P450"/>
    <property type="match status" value="1"/>
</dbReference>
<evidence type="ECO:0000256" key="5">
    <source>
        <dbReference type="ARBA" id="ARBA00022692"/>
    </source>
</evidence>
<evidence type="ECO:0000313" key="14">
    <source>
        <dbReference type="EMBL" id="OAG20494.1"/>
    </source>
</evidence>
<comment type="cofactor">
    <cofactor evidence="1 12">
        <name>heme</name>
        <dbReference type="ChEBI" id="CHEBI:30413"/>
    </cofactor>
</comment>
<dbReference type="Gene3D" id="1.10.630.10">
    <property type="entry name" value="Cytochrome P450"/>
    <property type="match status" value="1"/>
</dbReference>
<dbReference type="SUPFAM" id="SSF48264">
    <property type="entry name" value="Cytochrome P450"/>
    <property type="match status" value="1"/>
</dbReference>
<evidence type="ECO:0000256" key="2">
    <source>
        <dbReference type="ARBA" id="ARBA00004370"/>
    </source>
</evidence>
<dbReference type="KEGG" id="aalt:CC77DRAFT_1040377"/>
<dbReference type="STRING" id="5599.A0A177DKL4"/>
<dbReference type="PANTHER" id="PTHR24305:SF210">
    <property type="entry name" value="CYTOCHROME P450 MONOOXYGENASE ASQL-RELATED"/>
    <property type="match status" value="1"/>
</dbReference>
<feature type="binding site" description="axial binding residue" evidence="12">
    <location>
        <position position="435"/>
    </location>
    <ligand>
        <name>heme</name>
        <dbReference type="ChEBI" id="CHEBI:30413"/>
    </ligand>
    <ligandPart>
        <name>Fe</name>
        <dbReference type="ChEBI" id="CHEBI:18248"/>
    </ligandPart>
</feature>
<name>A0A177DKL4_ALTAL</name>
<dbReference type="GO" id="GO:0005506">
    <property type="term" value="F:iron ion binding"/>
    <property type="evidence" value="ECO:0007669"/>
    <property type="project" value="InterPro"/>
</dbReference>
<dbReference type="GO" id="GO:0004497">
    <property type="term" value="F:monooxygenase activity"/>
    <property type="evidence" value="ECO:0007669"/>
    <property type="project" value="UniProtKB-KW"/>
</dbReference>
<evidence type="ECO:0000256" key="12">
    <source>
        <dbReference type="PIRSR" id="PIRSR602401-1"/>
    </source>
</evidence>
<sequence>MELLLFFLEICFYSSILVITNGVVTCIYRLTFHPLAKYPGPRLAAVSELWYIRKWTSGRWPFVIEEVHRKYGDVVRIAPNELSFATVQAYRDIYGHAVKGKQLFRKTDWYHTAGDHPGIVSVTEPTQHSRQRRYLAHAFSSQSLRNQEAFIHHYVDLFIRQIGRIGGSASQGINLEEAFNWLTFDIIGDLAFGESFDAVAKGQTNFWVSLIIDATWFMMLGNLRYRLPIITVFLPFVAPKGAAKNFHQHMLLTQEKLSRRLKMESSQSRADFFSHLLRKDGSDVPEPELRQQAMTLIVAGSETTATCLTGLAYFLLKNNESLARLTQEIRSQFQSCDQITGDSTANLTYLQAVIEEGLRIFPPAPFGLPRTCPGAVIDGHHVPSGTTVSVDHWTTKHDSRYWDEPMEFKPERWIDRTSQDVREASQPFSLGPRSCLGINLAYLEMRIILAKMVFEFDWELVNKDLDFLKETRLYLLWKKPAVVVRFHEREC</sequence>
<evidence type="ECO:0000256" key="9">
    <source>
        <dbReference type="ARBA" id="ARBA00023004"/>
    </source>
</evidence>
<keyword evidence="8 13" id="KW-0560">Oxidoreductase</keyword>
<comment type="subcellular location">
    <subcellularLocation>
        <location evidence="2">Membrane</location>
    </subcellularLocation>
</comment>
<accession>A0A177DKL4</accession>
<protein>
    <submittedName>
        <fullName evidence="14">Cytochrome P450</fullName>
    </submittedName>
</protein>
<keyword evidence="6 12" id="KW-0479">Metal-binding</keyword>
<keyword evidence="4 12" id="KW-0349">Heme</keyword>
<evidence type="ECO:0000256" key="4">
    <source>
        <dbReference type="ARBA" id="ARBA00022617"/>
    </source>
</evidence>
<dbReference type="PRINTS" id="PR00385">
    <property type="entry name" value="P450"/>
</dbReference>
<evidence type="ECO:0000256" key="11">
    <source>
        <dbReference type="ARBA" id="ARBA00023136"/>
    </source>
</evidence>
<dbReference type="Pfam" id="PF00067">
    <property type="entry name" value="p450"/>
    <property type="match status" value="1"/>
</dbReference>
<organism evidence="14 15">
    <name type="scientific">Alternaria alternata</name>
    <name type="common">Alternaria rot fungus</name>
    <name type="synonym">Torula alternata</name>
    <dbReference type="NCBI Taxonomy" id="5599"/>
    <lineage>
        <taxon>Eukaryota</taxon>
        <taxon>Fungi</taxon>
        <taxon>Dikarya</taxon>
        <taxon>Ascomycota</taxon>
        <taxon>Pezizomycotina</taxon>
        <taxon>Dothideomycetes</taxon>
        <taxon>Pleosporomycetidae</taxon>
        <taxon>Pleosporales</taxon>
        <taxon>Pleosporineae</taxon>
        <taxon>Pleosporaceae</taxon>
        <taxon>Alternaria</taxon>
        <taxon>Alternaria sect. Alternaria</taxon>
        <taxon>Alternaria alternata complex</taxon>
    </lineage>
</organism>
<dbReference type="InterPro" id="IPR002401">
    <property type="entry name" value="Cyt_P450_E_grp-I"/>
</dbReference>
<dbReference type="AlphaFoldDB" id="A0A177DKL4"/>
<evidence type="ECO:0000256" key="7">
    <source>
        <dbReference type="ARBA" id="ARBA00022989"/>
    </source>
</evidence>
<evidence type="ECO:0000256" key="1">
    <source>
        <dbReference type="ARBA" id="ARBA00001971"/>
    </source>
</evidence>
<evidence type="ECO:0000256" key="8">
    <source>
        <dbReference type="ARBA" id="ARBA00023002"/>
    </source>
</evidence>
<dbReference type="InterPro" id="IPR050121">
    <property type="entry name" value="Cytochrome_P450_monoxygenase"/>
</dbReference>
<evidence type="ECO:0000313" key="15">
    <source>
        <dbReference type="Proteomes" id="UP000077248"/>
    </source>
</evidence>
<dbReference type="GeneID" id="29112795"/>
<evidence type="ECO:0000256" key="13">
    <source>
        <dbReference type="RuleBase" id="RU000461"/>
    </source>
</evidence>
<evidence type="ECO:0000256" key="3">
    <source>
        <dbReference type="ARBA" id="ARBA00010617"/>
    </source>
</evidence>
<comment type="similarity">
    <text evidence="3 13">Belongs to the cytochrome P450 family.</text>
</comment>
<dbReference type="EMBL" id="KV441478">
    <property type="protein sequence ID" value="OAG20494.1"/>
    <property type="molecule type" value="Genomic_DNA"/>
</dbReference>
<dbReference type="GO" id="GO:0020037">
    <property type="term" value="F:heme binding"/>
    <property type="evidence" value="ECO:0007669"/>
    <property type="project" value="InterPro"/>
</dbReference>
<keyword evidence="10 13" id="KW-0503">Monooxygenase</keyword>
<dbReference type="InterPro" id="IPR017972">
    <property type="entry name" value="Cyt_P450_CS"/>
</dbReference>
<dbReference type="RefSeq" id="XP_018385915.1">
    <property type="nucleotide sequence ID" value="XM_018527201.1"/>
</dbReference>
<gene>
    <name evidence="14" type="ORF">CC77DRAFT_1040377</name>
</gene>
<proteinExistence type="inferred from homology"/>
<dbReference type="FunFam" id="1.10.630.10:FF:000158">
    <property type="entry name" value="Cytochrome P450, putative (Eurofung)"/>
    <property type="match status" value="1"/>
</dbReference>
<keyword evidence="15" id="KW-1185">Reference proteome</keyword>
<dbReference type="CDD" id="cd11058">
    <property type="entry name" value="CYP60B-like"/>
    <property type="match status" value="1"/>
</dbReference>
<dbReference type="GO" id="GO:0016705">
    <property type="term" value="F:oxidoreductase activity, acting on paired donors, with incorporation or reduction of molecular oxygen"/>
    <property type="evidence" value="ECO:0007669"/>
    <property type="project" value="InterPro"/>
</dbReference>
<dbReference type="VEuPathDB" id="FungiDB:CC77DRAFT_1040377"/>
<evidence type="ECO:0000256" key="6">
    <source>
        <dbReference type="ARBA" id="ARBA00022723"/>
    </source>
</evidence>
<dbReference type="InterPro" id="IPR036396">
    <property type="entry name" value="Cyt_P450_sf"/>
</dbReference>
<dbReference type="PANTHER" id="PTHR24305">
    <property type="entry name" value="CYTOCHROME P450"/>
    <property type="match status" value="1"/>
</dbReference>
<dbReference type="GO" id="GO:0016020">
    <property type="term" value="C:membrane"/>
    <property type="evidence" value="ECO:0007669"/>
    <property type="project" value="UniProtKB-SubCell"/>
</dbReference>
<evidence type="ECO:0000256" key="10">
    <source>
        <dbReference type="ARBA" id="ARBA00023033"/>
    </source>
</evidence>
<dbReference type="OMA" id="WVEMRIA"/>
<dbReference type="Proteomes" id="UP000077248">
    <property type="component" value="Unassembled WGS sequence"/>
</dbReference>
<dbReference type="PRINTS" id="PR00463">
    <property type="entry name" value="EP450I"/>
</dbReference>
<reference evidence="14 15" key="1">
    <citation type="submission" date="2016-05" db="EMBL/GenBank/DDBJ databases">
        <title>Comparative analysis of secretome profiles of manganese(II)-oxidizing ascomycete fungi.</title>
        <authorList>
            <consortium name="DOE Joint Genome Institute"/>
            <person name="Zeiner C.A."/>
            <person name="Purvine S.O."/>
            <person name="Zink E.M."/>
            <person name="Wu S."/>
            <person name="Pasa-Tolic L."/>
            <person name="Chaput D.L."/>
            <person name="Haridas S."/>
            <person name="Grigoriev I.V."/>
            <person name="Santelli C.M."/>
            <person name="Hansel C.M."/>
        </authorList>
    </citation>
    <scope>NUCLEOTIDE SEQUENCE [LARGE SCALE GENOMIC DNA]</scope>
    <source>
        <strain evidence="14 15">SRC1lrK2f</strain>
    </source>
</reference>
<keyword evidence="11" id="KW-0472">Membrane</keyword>
<dbReference type="InterPro" id="IPR001128">
    <property type="entry name" value="Cyt_P450"/>
</dbReference>